<accession>A0AAE3VJF6</accession>
<dbReference type="Proteomes" id="UP001238163">
    <property type="component" value="Unassembled WGS sequence"/>
</dbReference>
<dbReference type="GO" id="GO:0000271">
    <property type="term" value="P:polysaccharide biosynthetic process"/>
    <property type="evidence" value="ECO:0007669"/>
    <property type="project" value="TreeGrafter"/>
</dbReference>
<feature type="modified residue" description="N6-(pyridoxal phosphate)lysine" evidence="4">
    <location>
        <position position="186"/>
    </location>
</feature>
<evidence type="ECO:0000256" key="3">
    <source>
        <dbReference type="PIRSR" id="PIRSR000390-1"/>
    </source>
</evidence>
<keyword evidence="1 4" id="KW-0663">Pyridoxal phosphate</keyword>
<gene>
    <name evidence="6" type="ORF">J3R75_003351</name>
</gene>
<dbReference type="EMBL" id="JAUSVL010000001">
    <property type="protein sequence ID" value="MDQ0291244.1"/>
    <property type="molecule type" value="Genomic_DNA"/>
</dbReference>
<dbReference type="FunFam" id="3.40.640.10:FF:000089">
    <property type="entry name" value="Aminotransferase, DegT/DnrJ/EryC1/StrS family"/>
    <property type="match status" value="1"/>
</dbReference>
<evidence type="ECO:0000313" key="6">
    <source>
        <dbReference type="EMBL" id="MDQ0291244.1"/>
    </source>
</evidence>
<protein>
    <submittedName>
        <fullName evidence="6">dTDP-4-amino-4,6-dideoxygalactose transaminase</fullName>
    </submittedName>
</protein>
<comment type="caution">
    <text evidence="6">The sequence shown here is derived from an EMBL/GenBank/DDBJ whole genome shotgun (WGS) entry which is preliminary data.</text>
</comment>
<dbReference type="CDD" id="cd00616">
    <property type="entry name" value="AHBA_syn"/>
    <property type="match status" value="1"/>
</dbReference>
<dbReference type="InterPro" id="IPR015422">
    <property type="entry name" value="PyrdxlP-dep_Trfase_small"/>
</dbReference>
<dbReference type="Gene3D" id="3.90.1150.10">
    <property type="entry name" value="Aspartate Aminotransferase, domain 1"/>
    <property type="match status" value="1"/>
</dbReference>
<proteinExistence type="inferred from homology"/>
<sequence length="370" mass="40908">MQVPLLDLKPQYEQIRGEIQTAIAELCASQQFILGQHVEDLEKKIAAYCQCRFACAVSSGSDALLMALMTENIGPGDEVITSPYTFFATAGAISRVGARPVFVDIQPDTCNLNTDLIEAAITPRTKAIIPVHLYGQMVDMDSVMALAERYQLVVIEDAAQAIGAEYMHRQACSMGHYGCLSFFPSKNLGAFGDAGMILCNDPERAEKLKIYRSHGSSPKYYHQYIGGNFRMDAMQAVVLLVKLKFLDSWTSSRQKNADDYQTLLAKVPNLTLPVTATKNNRHVFNQYVIRILGGRRQAVWDGLKAAGIGCDVYYPVPLHLQQCYASLGYSKGDFPESERAAAETLALPIYPELSHIQKRYVADTLASLCK</sequence>
<dbReference type="InterPro" id="IPR015421">
    <property type="entry name" value="PyrdxlP-dep_Trfase_major"/>
</dbReference>
<reference evidence="6" key="1">
    <citation type="submission" date="2023-07" db="EMBL/GenBank/DDBJ databases">
        <title>Genomic Encyclopedia of Type Strains, Phase IV (KMG-IV): sequencing the most valuable type-strain genomes for metagenomic binning, comparative biology and taxonomic classification.</title>
        <authorList>
            <person name="Goeker M."/>
        </authorList>
    </citation>
    <scope>NUCLEOTIDE SEQUENCE</scope>
    <source>
        <strain evidence="6">DSM 24202</strain>
    </source>
</reference>
<keyword evidence="7" id="KW-1185">Reference proteome</keyword>
<dbReference type="Pfam" id="PF01041">
    <property type="entry name" value="DegT_DnrJ_EryC1"/>
    <property type="match status" value="1"/>
</dbReference>
<dbReference type="SUPFAM" id="SSF53383">
    <property type="entry name" value="PLP-dependent transferases"/>
    <property type="match status" value="1"/>
</dbReference>
<comment type="similarity">
    <text evidence="2 5">Belongs to the DegT/DnrJ/EryC1 family.</text>
</comment>
<dbReference type="GO" id="GO:0008483">
    <property type="term" value="F:transaminase activity"/>
    <property type="evidence" value="ECO:0007669"/>
    <property type="project" value="TreeGrafter"/>
</dbReference>
<name>A0AAE3VJF6_9BACT</name>
<evidence type="ECO:0000256" key="1">
    <source>
        <dbReference type="ARBA" id="ARBA00022898"/>
    </source>
</evidence>
<dbReference type="AlphaFoldDB" id="A0AAE3VJF6"/>
<dbReference type="Gene3D" id="3.40.640.10">
    <property type="entry name" value="Type I PLP-dependent aspartate aminotransferase-like (Major domain)"/>
    <property type="match status" value="1"/>
</dbReference>
<dbReference type="InterPro" id="IPR000653">
    <property type="entry name" value="DegT/StrS_aminotransferase"/>
</dbReference>
<dbReference type="GO" id="GO:0030170">
    <property type="term" value="F:pyridoxal phosphate binding"/>
    <property type="evidence" value="ECO:0007669"/>
    <property type="project" value="UniProtKB-ARBA"/>
</dbReference>
<dbReference type="PANTHER" id="PTHR30244">
    <property type="entry name" value="TRANSAMINASE"/>
    <property type="match status" value="1"/>
</dbReference>
<feature type="active site" description="Proton acceptor" evidence="3">
    <location>
        <position position="186"/>
    </location>
</feature>
<organism evidence="6 7">
    <name type="scientific">Oligosphaera ethanolica</name>
    <dbReference type="NCBI Taxonomy" id="760260"/>
    <lineage>
        <taxon>Bacteria</taxon>
        <taxon>Pseudomonadati</taxon>
        <taxon>Lentisphaerota</taxon>
        <taxon>Oligosphaeria</taxon>
        <taxon>Oligosphaerales</taxon>
        <taxon>Oligosphaeraceae</taxon>
        <taxon>Oligosphaera</taxon>
    </lineage>
</organism>
<evidence type="ECO:0000313" key="7">
    <source>
        <dbReference type="Proteomes" id="UP001238163"/>
    </source>
</evidence>
<dbReference type="PANTHER" id="PTHR30244:SF36">
    <property type="entry name" value="3-OXO-GLUCOSE-6-PHOSPHATE:GLUTAMATE AMINOTRANSFERASE"/>
    <property type="match status" value="1"/>
</dbReference>
<evidence type="ECO:0000256" key="5">
    <source>
        <dbReference type="RuleBase" id="RU004508"/>
    </source>
</evidence>
<evidence type="ECO:0000256" key="4">
    <source>
        <dbReference type="PIRSR" id="PIRSR000390-2"/>
    </source>
</evidence>
<dbReference type="InterPro" id="IPR015424">
    <property type="entry name" value="PyrdxlP-dep_Trfase"/>
</dbReference>
<dbReference type="PIRSF" id="PIRSF000390">
    <property type="entry name" value="PLP_StrS"/>
    <property type="match status" value="1"/>
</dbReference>
<dbReference type="RefSeq" id="WP_307263747.1">
    <property type="nucleotide sequence ID" value="NZ_JAUSVL010000001.1"/>
</dbReference>
<evidence type="ECO:0000256" key="2">
    <source>
        <dbReference type="ARBA" id="ARBA00037999"/>
    </source>
</evidence>